<dbReference type="GO" id="GO:0016887">
    <property type="term" value="F:ATP hydrolysis activity"/>
    <property type="evidence" value="ECO:0007669"/>
    <property type="project" value="InterPro"/>
</dbReference>
<feature type="domain" description="AAA+ ATPase" evidence="1">
    <location>
        <begin position="170"/>
        <end position="320"/>
    </location>
</feature>
<dbReference type="Proteomes" id="UP000654108">
    <property type="component" value="Unassembled WGS sequence"/>
</dbReference>
<reference evidence="2" key="1">
    <citation type="submission" date="2020-09" db="EMBL/GenBank/DDBJ databases">
        <title>Genome seq and assembly of Devosia sp.</title>
        <authorList>
            <person name="Chhetri G."/>
        </authorList>
    </citation>
    <scope>NUCLEOTIDE SEQUENCE</scope>
    <source>
        <strain evidence="2">PTR5</strain>
    </source>
</reference>
<protein>
    <submittedName>
        <fullName evidence="2">AAA family ATPase</fullName>
    </submittedName>
</protein>
<dbReference type="GO" id="GO:0004176">
    <property type="term" value="F:ATP-dependent peptidase activity"/>
    <property type="evidence" value="ECO:0007669"/>
    <property type="project" value="InterPro"/>
</dbReference>
<proteinExistence type="predicted"/>
<name>A0A927FU15_9HYPH</name>
<dbReference type="SUPFAM" id="SSF52540">
    <property type="entry name" value="P-loop containing nucleoside triphosphate hydrolases"/>
    <property type="match status" value="1"/>
</dbReference>
<sequence>MFKPRPHGDDHTDPLDIGQDLEDFGQEVLHPSSISDHGDDEVINPWVWHHPDGLSIEDVDRQDRAIDAVEMGKPRTVTLSIGPVTYLRLTEPMTKDDIRNSSGRDAEHPQRAQLKLEAETPVKLMGPATEHAIDEVISALFARAPAFAPALQALRDSAHLALAHGANYFHFRPLLVVSPPGLGKTSLVRSLAKATGLPLIYLDGSTMMTTVDLTGGDSVFRSSRPSAIFQGLNQHGVGNPIAAFDEVDKLADMSRGARENPTESLLPFLESSTAGRVREHFLQIDLDLRFLNWILLANDIDKVPRTVRDRCRVVQIPALTPKDLAAVAEAEVRKRHLEPELIAALTRACAKGQIKSLRKLHKALDAAEATLRRPRLH</sequence>
<dbReference type="Pfam" id="PF00004">
    <property type="entry name" value="AAA"/>
    <property type="match status" value="1"/>
</dbReference>
<comment type="caution">
    <text evidence="2">The sequence shown here is derived from an EMBL/GenBank/DDBJ whole genome shotgun (WGS) entry which is preliminary data.</text>
</comment>
<organism evidence="2 3">
    <name type="scientific">Devosia oryzisoli</name>
    <dbReference type="NCBI Taxonomy" id="2774138"/>
    <lineage>
        <taxon>Bacteria</taxon>
        <taxon>Pseudomonadati</taxon>
        <taxon>Pseudomonadota</taxon>
        <taxon>Alphaproteobacteria</taxon>
        <taxon>Hyphomicrobiales</taxon>
        <taxon>Devosiaceae</taxon>
        <taxon>Devosia</taxon>
    </lineage>
</organism>
<keyword evidence="3" id="KW-1185">Reference proteome</keyword>
<dbReference type="InterPro" id="IPR003959">
    <property type="entry name" value="ATPase_AAA_core"/>
</dbReference>
<evidence type="ECO:0000259" key="1">
    <source>
        <dbReference type="SMART" id="SM00382"/>
    </source>
</evidence>
<dbReference type="InterPro" id="IPR003593">
    <property type="entry name" value="AAA+_ATPase"/>
</dbReference>
<dbReference type="GO" id="GO:0006515">
    <property type="term" value="P:protein quality control for misfolded or incompletely synthesized proteins"/>
    <property type="evidence" value="ECO:0007669"/>
    <property type="project" value="TreeGrafter"/>
</dbReference>
<dbReference type="Gene3D" id="3.40.50.300">
    <property type="entry name" value="P-loop containing nucleotide triphosphate hydrolases"/>
    <property type="match status" value="1"/>
</dbReference>
<dbReference type="EMBL" id="JACYFU010000001">
    <property type="protein sequence ID" value="MBD8065144.1"/>
    <property type="molecule type" value="Genomic_DNA"/>
</dbReference>
<dbReference type="RefSeq" id="WP_191773692.1">
    <property type="nucleotide sequence ID" value="NZ_JACYFU010000001.1"/>
</dbReference>
<dbReference type="SMART" id="SM00382">
    <property type="entry name" value="AAA"/>
    <property type="match status" value="1"/>
</dbReference>
<evidence type="ECO:0000313" key="2">
    <source>
        <dbReference type="EMBL" id="MBD8065144.1"/>
    </source>
</evidence>
<evidence type="ECO:0000313" key="3">
    <source>
        <dbReference type="Proteomes" id="UP000654108"/>
    </source>
</evidence>
<gene>
    <name evidence="2" type="ORF">IC608_06630</name>
</gene>
<dbReference type="PANTHER" id="PTHR43718:SF2">
    <property type="entry name" value="LON PROTEASE HOMOLOG, MITOCHONDRIAL"/>
    <property type="match status" value="1"/>
</dbReference>
<dbReference type="AlphaFoldDB" id="A0A927FU15"/>
<accession>A0A927FU15</accession>
<dbReference type="GO" id="GO:0004252">
    <property type="term" value="F:serine-type endopeptidase activity"/>
    <property type="evidence" value="ECO:0007669"/>
    <property type="project" value="InterPro"/>
</dbReference>
<dbReference type="GO" id="GO:0005524">
    <property type="term" value="F:ATP binding"/>
    <property type="evidence" value="ECO:0007669"/>
    <property type="project" value="InterPro"/>
</dbReference>
<dbReference type="InterPro" id="IPR027417">
    <property type="entry name" value="P-loop_NTPase"/>
</dbReference>
<dbReference type="PANTHER" id="PTHR43718">
    <property type="entry name" value="LON PROTEASE"/>
    <property type="match status" value="1"/>
</dbReference>
<dbReference type="InterPro" id="IPR027065">
    <property type="entry name" value="Lon_Prtase"/>
</dbReference>